<feature type="coiled-coil region" evidence="3">
    <location>
        <begin position="1428"/>
        <end position="1490"/>
    </location>
</feature>
<comment type="caution">
    <text evidence="6">The sequence shown here is derived from an EMBL/GenBank/DDBJ whole genome shotgun (WGS) entry which is preliminary data.</text>
</comment>
<dbReference type="PROSITE" id="PS50887">
    <property type="entry name" value="GGDEF"/>
    <property type="match status" value="1"/>
</dbReference>
<reference evidence="6 7" key="1">
    <citation type="journal article" date="2005" name="Int. J. Syst. Evol. Microbiol.">
        <title>Nitrincola lacisaponensis gen. nov., sp. nov., a novel alkaliphilic bacterium isolated from an alkaline, saline lake.</title>
        <authorList>
            <person name="Dimitriu P.A."/>
            <person name="Shukla S.K."/>
            <person name="Conradt J."/>
            <person name="Marquez M.C."/>
            <person name="Ventosa A."/>
            <person name="Maglia A."/>
            <person name="Peyton B.M."/>
            <person name="Pinkart H.C."/>
            <person name="Mormile M.R."/>
        </authorList>
    </citation>
    <scope>NUCLEOTIDE SEQUENCE [LARGE SCALE GENOMIC DNA]</scope>
    <source>
        <strain evidence="6 7">4CA</strain>
    </source>
</reference>
<evidence type="ECO:0000256" key="2">
    <source>
        <dbReference type="ARBA" id="ARBA00004167"/>
    </source>
</evidence>
<comment type="cofactor">
    <cofactor evidence="1">
        <name>Mg(2+)</name>
        <dbReference type="ChEBI" id="CHEBI:18420"/>
    </cofactor>
</comment>
<dbReference type="Gene3D" id="3.30.70.270">
    <property type="match status" value="1"/>
</dbReference>
<dbReference type="Pfam" id="PF00990">
    <property type="entry name" value="GGDEF"/>
    <property type="match status" value="1"/>
</dbReference>
<dbReference type="InterPro" id="IPR053159">
    <property type="entry name" value="Hybrid_Histidine_Kinase"/>
</dbReference>
<dbReference type="SUPFAM" id="SSF55073">
    <property type="entry name" value="Nucleotide cyclase"/>
    <property type="match status" value="1"/>
</dbReference>
<dbReference type="Pfam" id="PF01590">
    <property type="entry name" value="GAF"/>
    <property type="match status" value="1"/>
</dbReference>
<dbReference type="Gene3D" id="3.40.50.300">
    <property type="entry name" value="P-loop containing nucleotide triphosphate hydrolases"/>
    <property type="match status" value="1"/>
</dbReference>
<comment type="subcellular location">
    <subcellularLocation>
        <location evidence="2">Membrane</location>
        <topology evidence="2">Single-pass membrane protein</topology>
    </subcellularLocation>
</comment>
<gene>
    <name evidence="6" type="ORF">ADINL_2165</name>
</gene>
<dbReference type="RefSeq" id="WP_036547643.1">
    <property type="nucleotide sequence ID" value="NZ_JMSZ01000032.1"/>
</dbReference>
<dbReference type="InterPro" id="IPR041664">
    <property type="entry name" value="AAA_16"/>
</dbReference>
<organism evidence="6 7">
    <name type="scientific">Nitrincola lacisaponensis</name>
    <dbReference type="NCBI Taxonomy" id="267850"/>
    <lineage>
        <taxon>Bacteria</taxon>
        <taxon>Pseudomonadati</taxon>
        <taxon>Pseudomonadota</taxon>
        <taxon>Gammaproteobacteria</taxon>
        <taxon>Oceanospirillales</taxon>
        <taxon>Oceanospirillaceae</taxon>
        <taxon>Nitrincola</taxon>
    </lineage>
</organism>
<dbReference type="InterPro" id="IPR000160">
    <property type="entry name" value="GGDEF_dom"/>
</dbReference>
<dbReference type="Gene3D" id="1.10.510.10">
    <property type="entry name" value="Transferase(Phosphotransferase) domain 1"/>
    <property type="match status" value="1"/>
</dbReference>
<name>A0A063Y2Q5_9GAMM</name>
<dbReference type="InterPro" id="IPR027417">
    <property type="entry name" value="P-loop_NTPase"/>
</dbReference>
<evidence type="ECO:0000259" key="5">
    <source>
        <dbReference type="PROSITE" id="PS50887"/>
    </source>
</evidence>
<dbReference type="SUPFAM" id="SSF55781">
    <property type="entry name" value="GAF domain-like"/>
    <property type="match status" value="1"/>
</dbReference>
<dbReference type="GO" id="GO:0004672">
    <property type="term" value="F:protein kinase activity"/>
    <property type="evidence" value="ECO:0007669"/>
    <property type="project" value="InterPro"/>
</dbReference>
<dbReference type="InterPro" id="IPR029787">
    <property type="entry name" value="Nucleotide_cyclase"/>
</dbReference>
<dbReference type="PANTHER" id="PTHR43642:SF1">
    <property type="entry name" value="HYBRID SIGNAL TRANSDUCTION HISTIDINE KINASE G"/>
    <property type="match status" value="1"/>
</dbReference>
<dbReference type="InterPro" id="IPR011009">
    <property type="entry name" value="Kinase-like_dom_sf"/>
</dbReference>
<dbReference type="InterPro" id="IPR011990">
    <property type="entry name" value="TPR-like_helical_dom_sf"/>
</dbReference>
<evidence type="ECO:0000313" key="7">
    <source>
        <dbReference type="Proteomes" id="UP000027318"/>
    </source>
</evidence>
<evidence type="ECO:0000313" key="6">
    <source>
        <dbReference type="EMBL" id="KDE39036.1"/>
    </source>
</evidence>
<dbReference type="SMART" id="SM00267">
    <property type="entry name" value="GGDEF"/>
    <property type="match status" value="1"/>
</dbReference>
<dbReference type="FunFam" id="3.30.70.270:FF:000001">
    <property type="entry name" value="Diguanylate cyclase domain protein"/>
    <property type="match status" value="1"/>
</dbReference>
<feature type="domain" description="GGDEF" evidence="5">
    <location>
        <begin position="1518"/>
        <end position="1652"/>
    </location>
</feature>
<keyword evidence="7" id="KW-1185">Reference proteome</keyword>
<dbReference type="Gene3D" id="3.30.450.40">
    <property type="match status" value="1"/>
</dbReference>
<dbReference type="InterPro" id="IPR000719">
    <property type="entry name" value="Prot_kinase_dom"/>
</dbReference>
<dbReference type="PATRIC" id="fig|267850.7.peg.2133"/>
<dbReference type="SUPFAM" id="SSF48452">
    <property type="entry name" value="TPR-like"/>
    <property type="match status" value="1"/>
</dbReference>
<dbReference type="Pfam" id="PF00069">
    <property type="entry name" value="Pkinase"/>
    <property type="match status" value="1"/>
</dbReference>
<dbReference type="SUPFAM" id="SSF56112">
    <property type="entry name" value="Protein kinase-like (PK-like)"/>
    <property type="match status" value="1"/>
</dbReference>
<dbReference type="STRING" id="267850.ADINL_2165"/>
<dbReference type="SUPFAM" id="SSF52540">
    <property type="entry name" value="P-loop containing nucleoside triphosphate hydrolases"/>
    <property type="match status" value="1"/>
</dbReference>
<accession>A0A063Y2Q5</accession>
<dbReference type="InterPro" id="IPR029016">
    <property type="entry name" value="GAF-like_dom_sf"/>
</dbReference>
<dbReference type="CDD" id="cd01949">
    <property type="entry name" value="GGDEF"/>
    <property type="match status" value="1"/>
</dbReference>
<dbReference type="OrthoDB" id="9801841at2"/>
<dbReference type="PROSITE" id="PS50011">
    <property type="entry name" value="PROTEIN_KINASE_DOM"/>
    <property type="match status" value="1"/>
</dbReference>
<dbReference type="Pfam" id="PF13191">
    <property type="entry name" value="AAA_16"/>
    <property type="match status" value="1"/>
</dbReference>
<dbReference type="InterPro" id="IPR043128">
    <property type="entry name" value="Rev_trsase/Diguanyl_cyclase"/>
</dbReference>
<dbReference type="PANTHER" id="PTHR43642">
    <property type="entry name" value="HYBRID SIGNAL TRANSDUCTION HISTIDINE KINASE G"/>
    <property type="match status" value="1"/>
</dbReference>
<proteinExistence type="predicted"/>
<dbReference type="SMART" id="SM00065">
    <property type="entry name" value="GAF"/>
    <property type="match status" value="1"/>
</dbReference>
<evidence type="ECO:0000259" key="4">
    <source>
        <dbReference type="PROSITE" id="PS50011"/>
    </source>
</evidence>
<dbReference type="NCBIfam" id="TIGR00254">
    <property type="entry name" value="GGDEF"/>
    <property type="match status" value="1"/>
</dbReference>
<sequence>MENYLSIDGLSDLTLLQETAGSELWLARSGQESVVLKRSKRVIPGVSHADMLRGEYDQAQQCVHPKLISVRGIASWNENPILVREYFEGLPLDQRVVQQPLSEIRFLHLAVTLCETLQAIHQAGFIHAQLAPEHILVSEGLDDFRVIGLGRVQPITQTGPIQNTFLPEQSPYQAPEQHPHSGVQVDERSDIYSLGAIFYLMLTGKPASGIPTDFPDSMDAELCRRFPDRSAVLWRIIAKMLASDRCQRYPSMDAVLVDLNICLQHAVADRALPDFELDHVSEINRLFSQGEHYGRDAEREALIKVLQQSAGQAFSCALVQGVSGIGKSSLVNAVQQAMSDQCRCIQIKYDQYASNSPLDGLFSALQQLLRQLLSESSDSLQQWGETFRQVMGDDAALLLEAIPELTLFIGLPPEVAALPAADAKVRLYRLLTRFVQTLASTEHPLCLFLDDCQWADAATLEWLESALHELHSVVVIFAFRDDEEHQSCMLAGFLQRLRKQEVIQQEISLAPLTTSVVAERLVYHFKLPSEAATTLADMLVEKTQGNPFYMAEYLRQCQRHHLLWFDQQALVWKLDLDQQAAIPVSENVVQLLAERLTFLADEVQQVLSMAACIGNRFNVELLHRLLPSIDLEQALLSAQTGGWLVSQVSAQGVEYCFPHDRIQQAAYGLMDKIRLQQAHLSIAECLEQSEDLDARLLECVYHYNAALEQINQADQLIQVGRLNRRASMAAKANGDFALALQLVIQAMRLLSGKSPEAALTAEILKERAECEHLCGYQAAALHYYQQALTVCRDARQRTRIYELLIKFHTDYGDFQQAFETGREALQKLDFSIPDGFSVINFAVDYLYLKRKLQHLSIEDLLGLPDAEDPGVCDQILLLSAMQKAAYQIRPELCVALAAKQVRLCLKHGNTCEAVVGYMVFGVIFVGGVRGHAHAGCEYGRLSLAMLERYHNQMQSAEVPFVYGYFAHSWLHPASDTERYWQRAFEQGLKIGDWFHAGCAAAGILQSQLMRGHPLEQILQQCDQFQVVLQRIGASEHEQTLEGIRQAILNLRHPSATLPVFNRQGFDEKAFLQRLEQFGSRHFAHLYFINKMWVLYSQGYYEDAASLALKSQSYLKDSQGMLHGAEHCFLHALILAKTLRPNTGLVMHRKHLRIKRYARQLQRWADQCPDNFLDRAQLVQGELHRLAGRSWEALSCYQDACKSAEFNGHLNLQILAHQLMETLYTTMGQRLAARSHQAERKRLSEKWGIDNRYLQDPIQADQFDLDSLAQAVEVISQERRLPRLLETLMSILLQNTLAQRCVLMLHEDQQYRIQAESRRSGADTQVMQNQLYDQTADLPHRIINYVLSSQEAILLDDACHYAVFEKDPYLSRYQVLSVICMPLVIQGQLKGLIYLESDTAAGVFTQNRFVMLRYLGTQIAISIDNALVYQKLEQKVSERTQDIEQQKQELQSQYDTIRHLNQRLTEENDERKLAEQKLQQANQQLQVLATTDGLTGLSNRRHFNQVLQQQYHYCKRLGLPLALLICDLDEFKAYNDHYGHQTGDDCLIAVAECFKSVVKRPGDLVARYGGEEFAVILPATDAEGAQYIAEQIHQAVNQCAIPHAVSSVVSQVTMSIGLYVGPGASIEQLILRADKALYQAKSAGKSRTCEYRN</sequence>
<keyword evidence="3" id="KW-0175">Coiled coil</keyword>
<protein>
    <submittedName>
        <fullName evidence="6">Two-component response regulator</fullName>
    </submittedName>
</protein>
<evidence type="ECO:0000256" key="3">
    <source>
        <dbReference type="SAM" id="Coils"/>
    </source>
</evidence>
<dbReference type="Proteomes" id="UP000027318">
    <property type="component" value="Unassembled WGS sequence"/>
</dbReference>
<dbReference type="EMBL" id="JMSZ01000032">
    <property type="protein sequence ID" value="KDE39036.1"/>
    <property type="molecule type" value="Genomic_DNA"/>
</dbReference>
<feature type="domain" description="Protein kinase" evidence="4">
    <location>
        <begin position="10"/>
        <end position="268"/>
    </location>
</feature>
<dbReference type="InterPro" id="IPR003018">
    <property type="entry name" value="GAF"/>
</dbReference>
<dbReference type="GO" id="GO:0016020">
    <property type="term" value="C:membrane"/>
    <property type="evidence" value="ECO:0007669"/>
    <property type="project" value="UniProtKB-SubCell"/>
</dbReference>
<evidence type="ECO:0000256" key="1">
    <source>
        <dbReference type="ARBA" id="ARBA00001946"/>
    </source>
</evidence>
<dbReference type="GO" id="GO:0005524">
    <property type="term" value="F:ATP binding"/>
    <property type="evidence" value="ECO:0007669"/>
    <property type="project" value="InterPro"/>
</dbReference>